<dbReference type="Gene3D" id="3.90.550.10">
    <property type="entry name" value="Spore Coat Polysaccharide Biosynthesis Protein SpsA, Chain A"/>
    <property type="match status" value="1"/>
</dbReference>
<evidence type="ECO:0000313" key="2">
    <source>
        <dbReference type="Proteomes" id="UP001357223"/>
    </source>
</evidence>
<reference evidence="1 2" key="1">
    <citation type="submission" date="2023-10" db="EMBL/GenBank/DDBJ databases">
        <title>Niallia locisalis sp.nov. isolated from a salt pond sample.</title>
        <authorList>
            <person name="Li X.-J."/>
            <person name="Dong L."/>
        </authorList>
    </citation>
    <scope>NUCLEOTIDE SEQUENCE [LARGE SCALE GENOMIC DNA]</scope>
    <source>
        <strain evidence="1 2">DSM 29761</strain>
    </source>
</reference>
<keyword evidence="2" id="KW-1185">Reference proteome</keyword>
<dbReference type="EMBL" id="CP137640">
    <property type="protein sequence ID" value="WVX84008.1"/>
    <property type="molecule type" value="Genomic_DNA"/>
</dbReference>
<dbReference type="SUPFAM" id="SSF53448">
    <property type="entry name" value="Nucleotide-diphospho-sugar transferases"/>
    <property type="match status" value="1"/>
</dbReference>
<dbReference type="Proteomes" id="UP001357223">
    <property type="component" value="Chromosome"/>
</dbReference>
<evidence type="ECO:0008006" key="3">
    <source>
        <dbReference type="Google" id="ProtNLM"/>
    </source>
</evidence>
<evidence type="ECO:0000313" key="1">
    <source>
        <dbReference type="EMBL" id="WVX84008.1"/>
    </source>
</evidence>
<dbReference type="RefSeq" id="WP_338452880.1">
    <property type="nucleotide sequence ID" value="NZ_CP137640.1"/>
</dbReference>
<name>A0ABZ2CLX4_9BACI</name>
<protein>
    <recommendedName>
        <fullName evidence="3">Galactosyltransferase C-terminal domain-containing protein</fullName>
    </recommendedName>
</protein>
<proteinExistence type="predicted"/>
<sequence>MLEQVSILIPFKGDNGIRSAALQWVIRFYQNVIPEAEICIGENSDSFFNRCKAINAAAEKAPRNIFVLADADVIYDSDLLIESIHSLEKAQWVIPFNRILDLSKEKTEETLKMEPFWPLVFADGNFNEYKIDKMFAGKLNVFTREAFEKAGRYDERFLGWGFDDDAFLLAMNTLCGQFVSLNRPIYLFWHPYVGADNNPHYKRNLIRLYRYQLASGNPIKMKKIIQNNRQGWTKAP</sequence>
<gene>
    <name evidence="1" type="ORF">R4Z09_14040</name>
</gene>
<organism evidence="1 2">
    <name type="scientific">Niallia oryzisoli</name>
    <dbReference type="NCBI Taxonomy" id="1737571"/>
    <lineage>
        <taxon>Bacteria</taxon>
        <taxon>Bacillati</taxon>
        <taxon>Bacillota</taxon>
        <taxon>Bacilli</taxon>
        <taxon>Bacillales</taxon>
        <taxon>Bacillaceae</taxon>
        <taxon>Niallia</taxon>
    </lineage>
</organism>
<dbReference type="InterPro" id="IPR029044">
    <property type="entry name" value="Nucleotide-diphossugar_trans"/>
</dbReference>
<accession>A0ABZ2CLX4</accession>